<evidence type="ECO:0000256" key="4">
    <source>
        <dbReference type="ARBA" id="ARBA00023110"/>
    </source>
</evidence>
<evidence type="ECO:0000256" key="1">
    <source>
        <dbReference type="ARBA" id="ARBA00000971"/>
    </source>
</evidence>
<dbReference type="Gene3D" id="3.10.50.40">
    <property type="match status" value="1"/>
</dbReference>
<dbReference type="PANTHER" id="PTHR47245">
    <property type="entry name" value="PEPTIDYLPROLYL ISOMERASE"/>
    <property type="match status" value="1"/>
</dbReference>
<dbReference type="SUPFAM" id="SSF54534">
    <property type="entry name" value="FKBP-like"/>
    <property type="match status" value="1"/>
</dbReference>
<protein>
    <recommendedName>
        <fullName evidence="2">peptidylprolyl isomerase</fullName>
        <ecNumber evidence="2">5.2.1.8</ecNumber>
    </recommendedName>
</protein>
<proteinExistence type="predicted"/>
<dbReference type="Gene3D" id="1.10.4030.10">
    <property type="entry name" value="Porin chaperone SurA, peptide-binding domain"/>
    <property type="match status" value="1"/>
</dbReference>
<dbReference type="InterPro" id="IPR050245">
    <property type="entry name" value="PrsA_foldase"/>
</dbReference>
<gene>
    <name evidence="8" type="ORF">H9661_06295</name>
</gene>
<reference evidence="8 9" key="1">
    <citation type="submission" date="2020-08" db="EMBL/GenBank/DDBJ databases">
        <title>A Genomic Blueprint of the Chicken Gut Microbiome.</title>
        <authorList>
            <person name="Gilroy R."/>
            <person name="Ravi A."/>
            <person name="Getino M."/>
            <person name="Pursley I."/>
            <person name="Horton D.L."/>
            <person name="Alikhan N.-F."/>
            <person name="Baker D."/>
            <person name="Gharbi K."/>
            <person name="Hall N."/>
            <person name="Watson M."/>
            <person name="Adriaenssens E.M."/>
            <person name="Foster-Nyarko E."/>
            <person name="Jarju S."/>
            <person name="Secka A."/>
            <person name="Antonio M."/>
            <person name="Oren A."/>
            <person name="Chaudhuri R."/>
            <person name="La Ragione R.M."/>
            <person name="Hildebrand F."/>
            <person name="Pallen M.J."/>
        </authorList>
    </citation>
    <scope>NUCLEOTIDE SEQUENCE [LARGE SCALE GENOMIC DNA]</scope>
    <source>
        <strain evidence="8 9">Sa3CVN1</strain>
    </source>
</reference>
<evidence type="ECO:0000256" key="5">
    <source>
        <dbReference type="ARBA" id="ARBA00023235"/>
    </source>
</evidence>
<dbReference type="EMBL" id="JACSRA010000007">
    <property type="protein sequence ID" value="MBD7910964.1"/>
    <property type="molecule type" value="Genomic_DNA"/>
</dbReference>
<evidence type="ECO:0000313" key="8">
    <source>
        <dbReference type="EMBL" id="MBD7910964.1"/>
    </source>
</evidence>
<keyword evidence="4 6" id="KW-0697">Rotamase</keyword>
<keyword evidence="3" id="KW-0732">Signal</keyword>
<dbReference type="PROSITE" id="PS51257">
    <property type="entry name" value="PROKAR_LIPOPROTEIN"/>
    <property type="match status" value="1"/>
</dbReference>
<dbReference type="RefSeq" id="WP_191767956.1">
    <property type="nucleotide sequence ID" value="NZ_JACSRA010000007.1"/>
</dbReference>
<evidence type="ECO:0000313" key="9">
    <source>
        <dbReference type="Proteomes" id="UP000627781"/>
    </source>
</evidence>
<dbReference type="EC" id="5.2.1.8" evidence="2"/>
<dbReference type="SUPFAM" id="SSF109998">
    <property type="entry name" value="Triger factor/SurA peptide-binding domain-like"/>
    <property type="match status" value="1"/>
</dbReference>
<comment type="caution">
    <text evidence="8">The sequence shown here is derived from an EMBL/GenBank/DDBJ whole genome shotgun (WGS) entry which is preliminary data.</text>
</comment>
<dbReference type="Pfam" id="PF13145">
    <property type="entry name" value="Rotamase_2"/>
    <property type="match status" value="1"/>
</dbReference>
<dbReference type="PROSITE" id="PS50198">
    <property type="entry name" value="PPIC_PPIASE_2"/>
    <property type="match status" value="1"/>
</dbReference>
<feature type="domain" description="PpiC" evidence="7">
    <location>
        <begin position="190"/>
        <end position="296"/>
    </location>
</feature>
<keyword evidence="5 6" id="KW-0413">Isomerase</keyword>
<dbReference type="InterPro" id="IPR046357">
    <property type="entry name" value="PPIase_dom_sf"/>
</dbReference>
<sequence>MREIRKYVTMALAGVMILSFAGCSMIERTPESIQKTVLAKVGNKKITRADVDLALKPYLEQYKKQYGEDFENKEELKEPLKNMRKQQLEGLVDQEVLLQNKEALDVNPSDEEIQAQVDDRIKYFKDSTGSDDKYEEFVKSYGYDVDSFEKFLKTQAVVSMVVDKIVEGVEVTDEDVENNYNENKSTYTTKAGADVTHLLFAPAKDAKGNVVEGADAAAKTKADAARAKAVSGISLKDLSTSAEFKDSAKYEELGRVSFVDSGMVKEFEDAFKVLPANQVSEVVKTQFGYHIIVNTKVYPNDEVKPLDDTLKGTIKSQLLQQKQQDTYKDKIQELKDNMKVKLYEDKL</sequence>
<evidence type="ECO:0000256" key="2">
    <source>
        <dbReference type="ARBA" id="ARBA00013194"/>
    </source>
</evidence>
<evidence type="ECO:0000256" key="3">
    <source>
        <dbReference type="ARBA" id="ARBA00022729"/>
    </source>
</evidence>
<dbReference type="InterPro" id="IPR000297">
    <property type="entry name" value="PPIase_PpiC"/>
</dbReference>
<dbReference type="PANTHER" id="PTHR47245:SF1">
    <property type="entry name" value="FOLDASE PROTEIN PRSA"/>
    <property type="match status" value="1"/>
</dbReference>
<evidence type="ECO:0000256" key="6">
    <source>
        <dbReference type="PROSITE-ProRule" id="PRU00278"/>
    </source>
</evidence>
<accession>A0ABR8PS12</accession>
<evidence type="ECO:0000259" key="7">
    <source>
        <dbReference type="PROSITE" id="PS50198"/>
    </source>
</evidence>
<dbReference type="Proteomes" id="UP000627781">
    <property type="component" value="Unassembled WGS sequence"/>
</dbReference>
<name>A0ABR8PS12_9CLOT</name>
<keyword evidence="9" id="KW-1185">Reference proteome</keyword>
<organism evidence="8 9">
    <name type="scientific">Clostridium cibarium</name>
    <dbReference type="NCBI Taxonomy" id="2762247"/>
    <lineage>
        <taxon>Bacteria</taxon>
        <taxon>Bacillati</taxon>
        <taxon>Bacillota</taxon>
        <taxon>Clostridia</taxon>
        <taxon>Eubacteriales</taxon>
        <taxon>Clostridiaceae</taxon>
        <taxon>Clostridium</taxon>
    </lineage>
</organism>
<dbReference type="Pfam" id="PF13624">
    <property type="entry name" value="SurA_N_3"/>
    <property type="match status" value="1"/>
</dbReference>
<comment type="catalytic activity">
    <reaction evidence="1">
        <text>[protein]-peptidylproline (omega=180) = [protein]-peptidylproline (omega=0)</text>
        <dbReference type="Rhea" id="RHEA:16237"/>
        <dbReference type="Rhea" id="RHEA-COMP:10747"/>
        <dbReference type="Rhea" id="RHEA-COMP:10748"/>
        <dbReference type="ChEBI" id="CHEBI:83833"/>
        <dbReference type="ChEBI" id="CHEBI:83834"/>
        <dbReference type="EC" id="5.2.1.8"/>
    </reaction>
</comment>
<dbReference type="InterPro" id="IPR027304">
    <property type="entry name" value="Trigger_fact/SurA_dom_sf"/>
</dbReference>